<gene>
    <name evidence="1" type="ORF">Spa11_37480</name>
</gene>
<accession>A0A518KCK5</accession>
<name>A0A518KCK5_9BACT</name>
<dbReference type="EMBL" id="CP036349">
    <property type="protein sequence ID" value="QDV75530.1"/>
    <property type="molecule type" value="Genomic_DNA"/>
</dbReference>
<protein>
    <submittedName>
        <fullName evidence="1">Uncharacterized protein</fullName>
    </submittedName>
</protein>
<sequence>MEEDPELWKKLKPGDRVRFFRMPSTLVGYVPEETRRLYEWMVEHKHVLVVDHYDTIDGIDYPWSDWFEPNCEHLEGSHTIVLNDDGLERVN</sequence>
<organism evidence="1 2">
    <name type="scientific">Botrimarina mediterranea</name>
    <dbReference type="NCBI Taxonomy" id="2528022"/>
    <lineage>
        <taxon>Bacteria</taxon>
        <taxon>Pseudomonadati</taxon>
        <taxon>Planctomycetota</taxon>
        <taxon>Planctomycetia</taxon>
        <taxon>Pirellulales</taxon>
        <taxon>Lacipirellulaceae</taxon>
        <taxon>Botrimarina</taxon>
    </lineage>
</organism>
<dbReference type="Proteomes" id="UP000316426">
    <property type="component" value="Chromosome"/>
</dbReference>
<dbReference type="AlphaFoldDB" id="A0A518KCK5"/>
<evidence type="ECO:0000313" key="2">
    <source>
        <dbReference type="Proteomes" id="UP000316426"/>
    </source>
</evidence>
<proteinExistence type="predicted"/>
<dbReference type="KEGG" id="bmei:Spa11_37480"/>
<keyword evidence="2" id="KW-1185">Reference proteome</keyword>
<reference evidence="1 2" key="1">
    <citation type="submission" date="2019-02" db="EMBL/GenBank/DDBJ databases">
        <title>Deep-cultivation of Planctomycetes and their phenomic and genomic characterization uncovers novel biology.</title>
        <authorList>
            <person name="Wiegand S."/>
            <person name="Jogler M."/>
            <person name="Boedeker C."/>
            <person name="Pinto D."/>
            <person name="Vollmers J."/>
            <person name="Rivas-Marin E."/>
            <person name="Kohn T."/>
            <person name="Peeters S.H."/>
            <person name="Heuer A."/>
            <person name="Rast P."/>
            <person name="Oberbeckmann S."/>
            <person name="Bunk B."/>
            <person name="Jeske O."/>
            <person name="Meyerdierks A."/>
            <person name="Storesund J.E."/>
            <person name="Kallscheuer N."/>
            <person name="Luecker S."/>
            <person name="Lage O.M."/>
            <person name="Pohl T."/>
            <person name="Merkel B.J."/>
            <person name="Hornburger P."/>
            <person name="Mueller R.-W."/>
            <person name="Bruemmer F."/>
            <person name="Labrenz M."/>
            <person name="Spormann A.M."/>
            <person name="Op den Camp H."/>
            <person name="Overmann J."/>
            <person name="Amann R."/>
            <person name="Jetten M.S.M."/>
            <person name="Mascher T."/>
            <person name="Medema M.H."/>
            <person name="Devos D.P."/>
            <person name="Kaster A.-K."/>
            <person name="Ovreas L."/>
            <person name="Rohde M."/>
            <person name="Galperin M.Y."/>
            <person name="Jogler C."/>
        </authorList>
    </citation>
    <scope>NUCLEOTIDE SEQUENCE [LARGE SCALE GENOMIC DNA]</scope>
    <source>
        <strain evidence="1 2">Spa11</strain>
    </source>
</reference>
<evidence type="ECO:0000313" key="1">
    <source>
        <dbReference type="EMBL" id="QDV75530.1"/>
    </source>
</evidence>